<dbReference type="PANTHER" id="PTHR44329">
    <property type="entry name" value="SERINE/THREONINE-PROTEIN KINASE TNNI3K-RELATED"/>
    <property type="match status" value="1"/>
</dbReference>
<dbReference type="InterPro" id="IPR000719">
    <property type="entry name" value="Prot_kinase_dom"/>
</dbReference>
<dbReference type="PANTHER" id="PTHR44329:SF288">
    <property type="entry name" value="MITOGEN-ACTIVATED PROTEIN KINASE KINASE KINASE 20"/>
    <property type="match status" value="1"/>
</dbReference>
<feature type="domain" description="Protein kinase" evidence="8">
    <location>
        <begin position="390"/>
        <end position="661"/>
    </location>
</feature>
<organism evidence="9 10">
    <name type="scientific">Armillaria novae-zelandiae</name>
    <dbReference type="NCBI Taxonomy" id="153914"/>
    <lineage>
        <taxon>Eukaryota</taxon>
        <taxon>Fungi</taxon>
        <taxon>Dikarya</taxon>
        <taxon>Basidiomycota</taxon>
        <taxon>Agaricomycotina</taxon>
        <taxon>Agaricomycetes</taxon>
        <taxon>Agaricomycetidae</taxon>
        <taxon>Agaricales</taxon>
        <taxon>Marasmiineae</taxon>
        <taxon>Physalacriaceae</taxon>
        <taxon>Armillaria</taxon>
    </lineage>
</organism>
<dbReference type="Proteomes" id="UP001175227">
    <property type="component" value="Unassembled WGS sequence"/>
</dbReference>
<protein>
    <submittedName>
        <fullName evidence="9">Kinase-like domain-containing protein</fullName>
    </submittedName>
</protein>
<name>A0AA39NXG0_9AGAR</name>
<reference evidence="9" key="1">
    <citation type="submission" date="2023-06" db="EMBL/GenBank/DDBJ databases">
        <authorList>
            <consortium name="Lawrence Berkeley National Laboratory"/>
            <person name="Ahrendt S."/>
            <person name="Sahu N."/>
            <person name="Indic B."/>
            <person name="Wong-Bajracharya J."/>
            <person name="Merenyi Z."/>
            <person name="Ke H.-M."/>
            <person name="Monk M."/>
            <person name="Kocsube S."/>
            <person name="Drula E."/>
            <person name="Lipzen A."/>
            <person name="Balint B."/>
            <person name="Henrissat B."/>
            <person name="Andreopoulos B."/>
            <person name="Martin F.M."/>
            <person name="Harder C.B."/>
            <person name="Rigling D."/>
            <person name="Ford K.L."/>
            <person name="Foster G.D."/>
            <person name="Pangilinan J."/>
            <person name="Papanicolaou A."/>
            <person name="Barry K."/>
            <person name="LaButti K."/>
            <person name="Viragh M."/>
            <person name="Koriabine M."/>
            <person name="Yan M."/>
            <person name="Riley R."/>
            <person name="Champramary S."/>
            <person name="Plett K.L."/>
            <person name="Tsai I.J."/>
            <person name="Slot J."/>
            <person name="Sipos G."/>
            <person name="Plett J."/>
            <person name="Nagy L.G."/>
            <person name="Grigoriev I.V."/>
        </authorList>
    </citation>
    <scope>NUCLEOTIDE SEQUENCE</scope>
    <source>
        <strain evidence="9">ICMP 16352</strain>
    </source>
</reference>
<feature type="binding site" evidence="6">
    <location>
        <position position="423"/>
    </location>
    <ligand>
        <name>ATP</name>
        <dbReference type="ChEBI" id="CHEBI:30616"/>
    </ligand>
</feature>
<evidence type="ECO:0000256" key="1">
    <source>
        <dbReference type="ARBA" id="ARBA00022527"/>
    </source>
</evidence>
<keyword evidence="5 6" id="KW-0067">ATP-binding</keyword>
<comment type="caution">
    <text evidence="9">The sequence shown here is derived from an EMBL/GenBank/DDBJ whole genome shotgun (WGS) entry which is preliminary data.</text>
</comment>
<evidence type="ECO:0000313" key="10">
    <source>
        <dbReference type="Proteomes" id="UP001175227"/>
    </source>
</evidence>
<dbReference type="Gene3D" id="1.10.510.10">
    <property type="entry name" value="Transferase(Phosphotransferase) domain 1"/>
    <property type="match status" value="1"/>
</dbReference>
<dbReference type="InterPro" id="IPR008271">
    <property type="entry name" value="Ser/Thr_kinase_AS"/>
</dbReference>
<dbReference type="PROSITE" id="PS00108">
    <property type="entry name" value="PROTEIN_KINASE_ST"/>
    <property type="match status" value="1"/>
</dbReference>
<evidence type="ECO:0000256" key="7">
    <source>
        <dbReference type="SAM" id="MobiDB-lite"/>
    </source>
</evidence>
<proteinExistence type="predicted"/>
<dbReference type="InterPro" id="IPR051681">
    <property type="entry name" value="Ser/Thr_Kinases-Pseudokinases"/>
</dbReference>
<feature type="region of interest" description="Disordered" evidence="7">
    <location>
        <begin position="178"/>
        <end position="197"/>
    </location>
</feature>
<evidence type="ECO:0000256" key="2">
    <source>
        <dbReference type="ARBA" id="ARBA00022679"/>
    </source>
</evidence>
<dbReference type="GO" id="GO:0005524">
    <property type="term" value="F:ATP binding"/>
    <property type="evidence" value="ECO:0007669"/>
    <property type="project" value="UniProtKB-UniRule"/>
</dbReference>
<evidence type="ECO:0000256" key="3">
    <source>
        <dbReference type="ARBA" id="ARBA00022741"/>
    </source>
</evidence>
<dbReference type="Pfam" id="PF07714">
    <property type="entry name" value="PK_Tyr_Ser-Thr"/>
    <property type="match status" value="1"/>
</dbReference>
<dbReference type="AlphaFoldDB" id="A0AA39NXG0"/>
<accession>A0AA39NXG0</accession>
<dbReference type="SUPFAM" id="SSF56112">
    <property type="entry name" value="Protein kinase-like (PK-like)"/>
    <property type="match status" value="1"/>
</dbReference>
<keyword evidence="4 9" id="KW-0418">Kinase</keyword>
<dbReference type="SMART" id="SM00220">
    <property type="entry name" value="S_TKc"/>
    <property type="match status" value="1"/>
</dbReference>
<dbReference type="PROSITE" id="PS50011">
    <property type="entry name" value="PROTEIN_KINASE_DOM"/>
    <property type="match status" value="1"/>
</dbReference>
<evidence type="ECO:0000256" key="6">
    <source>
        <dbReference type="PROSITE-ProRule" id="PRU10141"/>
    </source>
</evidence>
<keyword evidence="2" id="KW-0808">Transferase</keyword>
<evidence type="ECO:0000259" key="8">
    <source>
        <dbReference type="PROSITE" id="PS50011"/>
    </source>
</evidence>
<keyword evidence="1" id="KW-0723">Serine/threonine-protein kinase</keyword>
<evidence type="ECO:0000256" key="5">
    <source>
        <dbReference type="ARBA" id="ARBA00022840"/>
    </source>
</evidence>
<dbReference type="InterPro" id="IPR017441">
    <property type="entry name" value="Protein_kinase_ATP_BS"/>
</dbReference>
<evidence type="ECO:0000313" key="9">
    <source>
        <dbReference type="EMBL" id="KAK0473647.1"/>
    </source>
</evidence>
<dbReference type="InterPro" id="IPR011009">
    <property type="entry name" value="Kinase-like_dom_sf"/>
</dbReference>
<dbReference type="EMBL" id="JAUEPR010000032">
    <property type="protein sequence ID" value="KAK0473647.1"/>
    <property type="molecule type" value="Genomic_DNA"/>
</dbReference>
<dbReference type="GO" id="GO:0004674">
    <property type="term" value="F:protein serine/threonine kinase activity"/>
    <property type="evidence" value="ECO:0007669"/>
    <property type="project" value="UniProtKB-KW"/>
</dbReference>
<keyword evidence="10" id="KW-1185">Reference proteome</keyword>
<dbReference type="PROSITE" id="PS00107">
    <property type="entry name" value="PROTEIN_KINASE_ATP"/>
    <property type="match status" value="1"/>
</dbReference>
<sequence>MSVTTVPHYCPNFLQQFWSSNTGLGFRRVHEYDVYANKLSEVCYDAVKPSISIFQDLIRGELWPGTQCALCEAEISFLKLQRQAEGILTDIISAVNLPEIQCDGCKSIPIHSTSITLLIKYLVFLRFRNSPKYSELIHRLFYDSDTKGKLDLTVFGHLFSQVRCMIFLKAIARFLGSDSSKRPTTWDIEDPSGQGRSQVPNVRADLIEEAIDMYCWNVADGSDIVIGVTSDQNVEFLLPDGCYGTLDESFGLKFGDEDVDERDFFFPILPTVAVYILGTIVRSHSRPSAIALDYESELDVHLRNAMILSAAPRMNQSSSSPKLYFSSLSSITRSLSSYDEFRCRWIPELFADYSRLKQRCRQKFLTETVTKKLVVKGAVVVTDLTDYVTMIGKDAVGGGAFSDVWKGEWKDQLEGKKRAVAVKILRLAMVQNEKEKLLKRLEAEVLAWHYLCHLNVSQLYGIVQSENRVGMVSAWCEHGTIRHYLNNINPGADRMQLMYQIASGVAYLHDYNPTVIHGDLKGSNILIDHEGYAIISDFGLSKVMLDFSASSFFAGSIRWMAPEIVRALADDRPEANLPQVTTASDVYAFGSVCLEVMTGALPYPCRKHDPGVMMDIMRGIKPSVGATMPDCKALEVLLNMCWNETPALRPKMEDVLQYLTVLNAEVSP</sequence>
<keyword evidence="3 6" id="KW-0547">Nucleotide-binding</keyword>
<dbReference type="InterPro" id="IPR001245">
    <property type="entry name" value="Ser-Thr/Tyr_kinase_cat_dom"/>
</dbReference>
<gene>
    <name evidence="9" type="ORF">IW261DRAFT_1503808</name>
</gene>
<evidence type="ECO:0000256" key="4">
    <source>
        <dbReference type="ARBA" id="ARBA00022777"/>
    </source>
</evidence>